<comment type="caution">
    <text evidence="3">The sequence shown here is derived from an EMBL/GenBank/DDBJ whole genome shotgun (WGS) entry which is preliminary data.</text>
</comment>
<dbReference type="Pfam" id="PF01417">
    <property type="entry name" value="ENTH"/>
    <property type="match status" value="1"/>
</dbReference>
<feature type="compositionally biased region" description="Low complexity" evidence="1">
    <location>
        <begin position="364"/>
        <end position="381"/>
    </location>
</feature>
<gene>
    <name evidence="3" type="ORF">PF011_g4263</name>
</gene>
<dbReference type="Gene3D" id="1.25.40.90">
    <property type="match status" value="1"/>
</dbReference>
<feature type="region of interest" description="Disordered" evidence="1">
    <location>
        <begin position="149"/>
        <end position="405"/>
    </location>
</feature>
<dbReference type="InterPro" id="IPR013809">
    <property type="entry name" value="ENTH"/>
</dbReference>
<protein>
    <recommendedName>
        <fullName evidence="2">ENTH domain-containing protein</fullName>
    </recommendedName>
</protein>
<dbReference type="GO" id="GO:0005768">
    <property type="term" value="C:endosome"/>
    <property type="evidence" value="ECO:0007669"/>
    <property type="project" value="TreeGrafter"/>
</dbReference>
<dbReference type="AlphaFoldDB" id="A0A6A3LUH1"/>
<sequence>MDRFALDKLKNVMDDAKSAVKAKIGTDVERKMEEALSNKNWGASSTLLNEIAQLTYDYEAYGVVMRKIWEALDAEGRQWRAVYKALSLLEHLVKNGTERVIENARDHMFKLRHLSGFSYHDGSVDRGSGVRDKAKQLVDMLNDNDMIRTEREKAGRLRNKGYGDNDSKSYQEKEKSYSSRYADDDRDDGSDESESEEEVRSKRRTASSKRKAAAKKKEEPESKPAAKAPSAEPSLLDSDFFSTPAPAASAASTFDPFAPAPAAPAAAAPQAASFAAFGNASPASQQSFNAFGTAQPQQQQASFDAFGNAAAPAQGNAQQFAAFPAPPAQQGFNAFGQQGSAAAPPAPAFNQQQQFGQFGGMQGGMQQQPMQGGMNMQGQAPSRTASNPGQKVLDDDGGDMYAHSH</sequence>
<dbReference type="FunFam" id="1.25.40.90:FF:000006">
    <property type="entry name" value="Clathrin interactor 1"/>
    <property type="match status" value="1"/>
</dbReference>
<dbReference type="GO" id="GO:0030125">
    <property type="term" value="C:clathrin vesicle coat"/>
    <property type="evidence" value="ECO:0007669"/>
    <property type="project" value="TreeGrafter"/>
</dbReference>
<dbReference type="SUPFAM" id="SSF48464">
    <property type="entry name" value="ENTH/VHS domain"/>
    <property type="match status" value="1"/>
</dbReference>
<dbReference type="GO" id="GO:0005886">
    <property type="term" value="C:plasma membrane"/>
    <property type="evidence" value="ECO:0007669"/>
    <property type="project" value="TreeGrafter"/>
</dbReference>
<feature type="compositionally biased region" description="Basic and acidic residues" evidence="1">
    <location>
        <begin position="215"/>
        <end position="224"/>
    </location>
</feature>
<reference evidence="3 4" key="1">
    <citation type="submission" date="2018-09" db="EMBL/GenBank/DDBJ databases">
        <title>Genomic investigation of the strawberry pathogen Phytophthora fragariae indicates pathogenicity is determined by transcriptional variation in three key races.</title>
        <authorList>
            <person name="Adams T.M."/>
            <person name="Armitage A.D."/>
            <person name="Sobczyk M.K."/>
            <person name="Bates H.J."/>
            <person name="Dunwell J.M."/>
            <person name="Nellist C.F."/>
            <person name="Harrison R.J."/>
        </authorList>
    </citation>
    <scope>NUCLEOTIDE SEQUENCE [LARGE SCALE GENOMIC DNA]</scope>
    <source>
        <strain evidence="3 4">SCRP245</strain>
    </source>
</reference>
<feature type="compositionally biased region" description="Low complexity" evidence="1">
    <location>
        <begin position="225"/>
        <end position="257"/>
    </location>
</feature>
<dbReference type="SMART" id="SM00273">
    <property type="entry name" value="ENTH"/>
    <property type="match status" value="1"/>
</dbReference>
<organism evidence="3 4">
    <name type="scientific">Phytophthora fragariae</name>
    <dbReference type="NCBI Taxonomy" id="53985"/>
    <lineage>
        <taxon>Eukaryota</taxon>
        <taxon>Sar</taxon>
        <taxon>Stramenopiles</taxon>
        <taxon>Oomycota</taxon>
        <taxon>Peronosporomycetes</taxon>
        <taxon>Peronosporales</taxon>
        <taxon>Peronosporaceae</taxon>
        <taxon>Phytophthora</taxon>
    </lineage>
</organism>
<feature type="compositionally biased region" description="Basic and acidic residues" evidence="1">
    <location>
        <begin position="149"/>
        <end position="183"/>
    </location>
</feature>
<dbReference type="GO" id="GO:0005543">
    <property type="term" value="F:phospholipid binding"/>
    <property type="evidence" value="ECO:0007669"/>
    <property type="project" value="TreeGrafter"/>
</dbReference>
<dbReference type="Proteomes" id="UP000460718">
    <property type="component" value="Unassembled WGS sequence"/>
</dbReference>
<feature type="compositionally biased region" description="Low complexity" evidence="1">
    <location>
        <begin position="305"/>
        <end position="356"/>
    </location>
</feature>
<dbReference type="CDD" id="cd03571">
    <property type="entry name" value="ENTH"/>
    <property type="match status" value="1"/>
</dbReference>
<feature type="compositionally biased region" description="Polar residues" evidence="1">
    <location>
        <begin position="285"/>
        <end position="302"/>
    </location>
</feature>
<evidence type="ECO:0000313" key="3">
    <source>
        <dbReference type="EMBL" id="KAE9022862.1"/>
    </source>
</evidence>
<dbReference type="PROSITE" id="PS50942">
    <property type="entry name" value="ENTH"/>
    <property type="match status" value="1"/>
</dbReference>
<dbReference type="PANTHER" id="PTHR12276">
    <property type="entry name" value="EPSIN/ENT-RELATED"/>
    <property type="match status" value="1"/>
</dbReference>
<feature type="domain" description="ENTH" evidence="2">
    <location>
        <begin position="20"/>
        <end position="151"/>
    </location>
</feature>
<evidence type="ECO:0000259" key="2">
    <source>
        <dbReference type="PROSITE" id="PS50942"/>
    </source>
</evidence>
<evidence type="ECO:0000256" key="1">
    <source>
        <dbReference type="SAM" id="MobiDB-lite"/>
    </source>
</evidence>
<dbReference type="EMBL" id="QXFW01000152">
    <property type="protein sequence ID" value="KAE9022862.1"/>
    <property type="molecule type" value="Genomic_DNA"/>
</dbReference>
<feature type="compositionally biased region" description="Acidic residues" evidence="1">
    <location>
        <begin position="184"/>
        <end position="197"/>
    </location>
</feature>
<dbReference type="InterPro" id="IPR008942">
    <property type="entry name" value="ENTH_VHS"/>
</dbReference>
<feature type="compositionally biased region" description="Basic residues" evidence="1">
    <location>
        <begin position="201"/>
        <end position="214"/>
    </location>
</feature>
<feature type="compositionally biased region" description="Low complexity" evidence="1">
    <location>
        <begin position="263"/>
        <end position="284"/>
    </location>
</feature>
<accession>A0A6A3LUH1</accession>
<proteinExistence type="predicted"/>
<dbReference type="GO" id="GO:0006897">
    <property type="term" value="P:endocytosis"/>
    <property type="evidence" value="ECO:0007669"/>
    <property type="project" value="TreeGrafter"/>
</dbReference>
<evidence type="ECO:0000313" key="4">
    <source>
        <dbReference type="Proteomes" id="UP000460718"/>
    </source>
</evidence>
<dbReference type="GO" id="GO:0030276">
    <property type="term" value="F:clathrin binding"/>
    <property type="evidence" value="ECO:0007669"/>
    <property type="project" value="TreeGrafter"/>
</dbReference>
<dbReference type="PANTHER" id="PTHR12276:SF45">
    <property type="entry name" value="CLATHRIN INTERACTOR 1"/>
    <property type="match status" value="1"/>
</dbReference>
<name>A0A6A3LUH1_9STRA</name>